<accession>D3F6X9</accession>
<dbReference type="GO" id="GO:0010181">
    <property type="term" value="F:FMN binding"/>
    <property type="evidence" value="ECO:0007669"/>
    <property type="project" value="InterPro"/>
</dbReference>
<evidence type="ECO:0000313" key="3">
    <source>
        <dbReference type="EMBL" id="ADB52777.1"/>
    </source>
</evidence>
<keyword evidence="4" id="KW-1185">Reference proteome</keyword>
<dbReference type="AlphaFoldDB" id="D3F6X9"/>
<dbReference type="InterPro" id="IPR050268">
    <property type="entry name" value="NADH-dep_flavin_reductase"/>
</dbReference>
<proteinExistence type="predicted"/>
<dbReference type="PANTHER" id="PTHR30466">
    <property type="entry name" value="FLAVIN REDUCTASE"/>
    <property type="match status" value="1"/>
</dbReference>
<dbReference type="PANTHER" id="PTHR30466:SF1">
    <property type="entry name" value="FMN REDUCTASE (NADH) RUTF"/>
    <property type="match status" value="1"/>
</dbReference>
<dbReference type="InterPro" id="IPR002563">
    <property type="entry name" value="Flavin_Rdtase-like_dom"/>
</dbReference>
<gene>
    <name evidence="3" type="ordered locus">Cwoe_4363</name>
</gene>
<dbReference type="STRING" id="469383.Cwoe_4363"/>
<reference evidence="3 4" key="1">
    <citation type="journal article" date="2010" name="Stand. Genomic Sci.">
        <title>Complete genome sequence of Conexibacter woesei type strain (ID131577).</title>
        <authorList>
            <person name="Pukall R."/>
            <person name="Lapidus A."/>
            <person name="Glavina Del Rio T."/>
            <person name="Copeland A."/>
            <person name="Tice H."/>
            <person name="Cheng J.-F."/>
            <person name="Lucas S."/>
            <person name="Chen F."/>
            <person name="Nolan M."/>
            <person name="Bruce D."/>
            <person name="Goodwin L."/>
            <person name="Pitluck S."/>
            <person name="Mavromatis K."/>
            <person name="Ivanova N."/>
            <person name="Ovchinnikova G."/>
            <person name="Pati A."/>
            <person name="Chen A."/>
            <person name="Palaniappan K."/>
            <person name="Land M."/>
            <person name="Hauser L."/>
            <person name="Chang Y.-J."/>
            <person name="Jeffries C.D."/>
            <person name="Chain P."/>
            <person name="Meincke L."/>
            <person name="Sims D."/>
            <person name="Brettin T."/>
            <person name="Detter J.C."/>
            <person name="Rohde M."/>
            <person name="Goeker M."/>
            <person name="Bristow J."/>
            <person name="Eisen J.A."/>
            <person name="Markowitz V."/>
            <person name="Kyrpides N.C."/>
            <person name="Klenk H.-P."/>
            <person name="Hugenholtz P."/>
        </authorList>
    </citation>
    <scope>NUCLEOTIDE SEQUENCE [LARGE SCALE GENOMIC DNA]</scope>
    <source>
        <strain evidence="4">DSM 14684 / CIP 108061 / JCM 11494 / NBRC 100937 / ID131577</strain>
    </source>
</reference>
<dbReference type="HOGENOM" id="CLU_059021_1_4_11"/>
<reference evidence="4" key="2">
    <citation type="submission" date="2010-01" db="EMBL/GenBank/DDBJ databases">
        <title>The complete genome of Conexibacter woesei DSM 14684.</title>
        <authorList>
            <consortium name="US DOE Joint Genome Institute (JGI-PGF)"/>
            <person name="Lucas S."/>
            <person name="Copeland A."/>
            <person name="Lapidus A."/>
            <person name="Glavina del Rio T."/>
            <person name="Dalin E."/>
            <person name="Tice H."/>
            <person name="Bruce D."/>
            <person name="Goodwin L."/>
            <person name="Pitluck S."/>
            <person name="Kyrpides N."/>
            <person name="Mavromatis K."/>
            <person name="Ivanova N."/>
            <person name="Mikhailova N."/>
            <person name="Chertkov O."/>
            <person name="Brettin T."/>
            <person name="Detter J.C."/>
            <person name="Han C."/>
            <person name="Larimer F."/>
            <person name="Land M."/>
            <person name="Hauser L."/>
            <person name="Markowitz V."/>
            <person name="Cheng J.-F."/>
            <person name="Hugenholtz P."/>
            <person name="Woyke T."/>
            <person name="Wu D."/>
            <person name="Pukall R."/>
            <person name="Steenblock K."/>
            <person name="Schneider S."/>
            <person name="Klenk H.-P."/>
            <person name="Eisen J.A."/>
        </authorList>
    </citation>
    <scope>NUCLEOTIDE SEQUENCE [LARGE SCALE GENOMIC DNA]</scope>
    <source>
        <strain evidence="4">DSM 14684 / CIP 108061 / JCM 11494 / NBRC 100937 / ID131577</strain>
    </source>
</reference>
<evidence type="ECO:0000313" key="4">
    <source>
        <dbReference type="Proteomes" id="UP000008229"/>
    </source>
</evidence>
<dbReference type="PROSITE" id="PS51257">
    <property type="entry name" value="PROKAR_LIPOPROTEIN"/>
    <property type="match status" value="1"/>
</dbReference>
<dbReference type="SUPFAM" id="SSF50475">
    <property type="entry name" value="FMN-binding split barrel"/>
    <property type="match status" value="1"/>
</dbReference>
<evidence type="ECO:0000259" key="2">
    <source>
        <dbReference type="SMART" id="SM00903"/>
    </source>
</evidence>
<dbReference type="GO" id="GO:0042602">
    <property type="term" value="F:riboflavin reductase (NADPH) activity"/>
    <property type="evidence" value="ECO:0007669"/>
    <property type="project" value="TreeGrafter"/>
</dbReference>
<evidence type="ECO:0000256" key="1">
    <source>
        <dbReference type="ARBA" id="ARBA00023002"/>
    </source>
</evidence>
<dbReference type="KEGG" id="cwo:Cwoe_4363"/>
<dbReference type="EMBL" id="CP001854">
    <property type="protein sequence ID" value="ADB52777.1"/>
    <property type="molecule type" value="Genomic_DNA"/>
</dbReference>
<protein>
    <submittedName>
        <fullName evidence="3">Flavin reductase domain protein FMN-binding protein</fullName>
    </submittedName>
</protein>
<dbReference type="Proteomes" id="UP000008229">
    <property type="component" value="Chromosome"/>
</dbReference>
<feature type="domain" description="Flavin reductase like" evidence="2">
    <location>
        <begin position="20"/>
        <end position="162"/>
    </location>
</feature>
<dbReference type="Gene3D" id="2.30.110.10">
    <property type="entry name" value="Electron Transport, Fmn-binding Protein, Chain A"/>
    <property type="match status" value="1"/>
</dbReference>
<dbReference type="OrthoDB" id="9792858at2"/>
<dbReference type="Pfam" id="PF01613">
    <property type="entry name" value="Flavin_Reduct"/>
    <property type="match status" value="1"/>
</dbReference>
<organism evidence="3 4">
    <name type="scientific">Conexibacter woesei (strain DSM 14684 / CCUG 47730 / CIP 108061 / JCM 11494 / NBRC 100937 / ID131577)</name>
    <dbReference type="NCBI Taxonomy" id="469383"/>
    <lineage>
        <taxon>Bacteria</taxon>
        <taxon>Bacillati</taxon>
        <taxon>Actinomycetota</taxon>
        <taxon>Thermoleophilia</taxon>
        <taxon>Solirubrobacterales</taxon>
        <taxon>Conexibacteraceae</taxon>
        <taxon>Conexibacter</taxon>
    </lineage>
</organism>
<dbReference type="eggNOG" id="COG1853">
    <property type="taxonomic scope" value="Bacteria"/>
</dbReference>
<dbReference type="InterPro" id="IPR012349">
    <property type="entry name" value="Split_barrel_FMN-bd"/>
</dbReference>
<name>D3F6X9_CONWI</name>
<dbReference type="SMART" id="SM00903">
    <property type="entry name" value="Flavin_Reduct"/>
    <property type="match status" value="1"/>
</dbReference>
<keyword evidence="1" id="KW-0560">Oxidoreductase</keyword>
<sequence>MTRVLDKREPVEPATLRATMGAFATGVAIVTTACDGEPHGMTVNSLTSVSLAPPQVLVCLTNGSRTADAVRRRGAFALHLLGQRQRALSDRFAGRGAAHFAGLDVTLDEDGMPLLAGGVGRLRCAVAQLHDGGDHAIVVGAVLACEPREGTPLVFHRGRYHEIHGEGHEAPWLW</sequence>